<dbReference type="InterPro" id="IPR001466">
    <property type="entry name" value="Beta-lactam-related"/>
</dbReference>
<dbReference type="Gene3D" id="3.40.710.10">
    <property type="entry name" value="DD-peptidase/beta-lactamase superfamily"/>
    <property type="match status" value="1"/>
</dbReference>
<dbReference type="InterPro" id="IPR012338">
    <property type="entry name" value="Beta-lactam/transpept-like"/>
</dbReference>
<protein>
    <submittedName>
        <fullName evidence="2">Beta-lactamase family protein</fullName>
    </submittedName>
</protein>
<keyword evidence="3" id="KW-1185">Reference proteome</keyword>
<sequence>MFPRTTATASVAAFASGYDLSGVRSQLQTAVAASQPPGLSLSLRHRNRLIFREAYGRLAFGVPFTTESRVFLASSTKLISMAAVMVCVDRGLIRLDDPVGAYLPAFRDMPVAGSTQRANPTIRQCMAHTSGMRGASAALDNPTITLEQAVAIIAQENTPLRAQPGTEFFYGGASMHVAGRVVEVVTGTPFDTFVRQNILTPCRMTRTAFTESGDFTANPRVAGGMWSTLDDYLNFLTMLYANGIFEGQRVLSAAACLEMRRDQTQGARIVSSPYQGYGQADTRYGFGWWLNTLDSNGVGINVSDGGALGTLPWIDYRTGALGVFFAQTPLSQVFQLTEQLRASVNNAVQQATPPRPGPRTVGVRPGNGNVYLKFDNASGFADMNFFYGQAGDIPVVGDWDGDGVQSIGIFRQGRFFLKNTNGPGVADVVFDFGAPGDRPVAGDWNGDGRDTIGVYRNGVFLLRDTNDAGPADYIINYGNPNDLPVVGDWNGDLFTTVGCFRPSDGFAYLRNTNTSGFADVAFFYGLAGDLPVAGDWTGQGFDTFGVYRQGTFFLRNSNTPGFADFAVQLGLPGDLPLAGRWR</sequence>
<dbReference type="Pfam" id="PF00144">
    <property type="entry name" value="Beta-lactamase"/>
    <property type="match status" value="1"/>
</dbReference>
<evidence type="ECO:0000313" key="3">
    <source>
        <dbReference type="Proteomes" id="UP000677668"/>
    </source>
</evidence>
<dbReference type="RefSeq" id="WP_211422760.1">
    <property type="nucleotide sequence ID" value="NZ_CP072642.1"/>
</dbReference>
<evidence type="ECO:0000313" key="2">
    <source>
        <dbReference type="EMBL" id="QUV94468.1"/>
    </source>
</evidence>
<name>A0ABX8B0G1_9BACT</name>
<dbReference type="EMBL" id="CP072642">
    <property type="protein sequence ID" value="QUV94468.1"/>
    <property type="molecule type" value="Genomic_DNA"/>
</dbReference>
<proteinExistence type="predicted"/>
<gene>
    <name evidence="2" type="ORF">J8C05_03200</name>
</gene>
<reference evidence="2 3" key="1">
    <citation type="submission" date="2021-03" db="EMBL/GenBank/DDBJ databases">
        <title>Genomic and phenotypic characterization of Chloracidobacterium isolates provides evidence for multiple species.</title>
        <authorList>
            <person name="Saini M.K."/>
            <person name="Costas A.M.G."/>
            <person name="Tank M."/>
            <person name="Bryant D.A."/>
        </authorList>
    </citation>
    <scope>NUCLEOTIDE SEQUENCE [LARGE SCALE GENOMIC DNA]</scope>
    <source>
        <strain evidence="2 3">N</strain>
    </source>
</reference>
<dbReference type="SUPFAM" id="SSF56601">
    <property type="entry name" value="beta-lactamase/transpeptidase-like"/>
    <property type="match status" value="1"/>
</dbReference>
<evidence type="ECO:0000259" key="1">
    <source>
        <dbReference type="Pfam" id="PF00144"/>
    </source>
</evidence>
<dbReference type="InterPro" id="IPR050789">
    <property type="entry name" value="Diverse_Enzym_Activities"/>
</dbReference>
<organism evidence="2 3">
    <name type="scientific">Chloracidobacterium sp. N</name>
    <dbReference type="NCBI Taxonomy" id="2821540"/>
    <lineage>
        <taxon>Bacteria</taxon>
        <taxon>Pseudomonadati</taxon>
        <taxon>Acidobacteriota</taxon>
        <taxon>Terriglobia</taxon>
        <taxon>Terriglobales</taxon>
        <taxon>Acidobacteriaceae</taxon>
        <taxon>Chloracidobacterium</taxon>
        <taxon>Chloracidobacterium aggregatum</taxon>
    </lineage>
</organism>
<dbReference type="Proteomes" id="UP000677668">
    <property type="component" value="Chromosome 1"/>
</dbReference>
<accession>A0ABX8B0G1</accession>
<feature type="domain" description="Beta-lactamase-related" evidence="1">
    <location>
        <begin position="27"/>
        <end position="338"/>
    </location>
</feature>
<dbReference type="PANTHER" id="PTHR43283">
    <property type="entry name" value="BETA-LACTAMASE-RELATED"/>
    <property type="match status" value="1"/>
</dbReference>
<dbReference type="PANTHER" id="PTHR43283:SF3">
    <property type="entry name" value="BETA-LACTAMASE FAMILY PROTEIN (AFU_ORTHOLOGUE AFUA_5G07500)"/>
    <property type="match status" value="1"/>
</dbReference>